<gene>
    <name evidence="2" type="ORF">B9N55_08885</name>
</gene>
<keyword evidence="1" id="KW-0812">Transmembrane</keyword>
<proteinExistence type="predicted"/>
<dbReference type="InterPro" id="IPR048136">
    <property type="entry name" value="STM3941-like"/>
</dbReference>
<evidence type="ECO:0000256" key="1">
    <source>
        <dbReference type="SAM" id="Phobius"/>
    </source>
</evidence>
<evidence type="ECO:0000313" key="3">
    <source>
        <dbReference type="Proteomes" id="UP000215546"/>
    </source>
</evidence>
<evidence type="ECO:0000313" key="2">
    <source>
        <dbReference type="EMBL" id="OXZ31186.1"/>
    </source>
</evidence>
<protein>
    <recommendedName>
        <fullName evidence="4">DUF304 domain-containing protein</fullName>
    </recommendedName>
</protein>
<keyword evidence="1" id="KW-1133">Transmembrane helix</keyword>
<keyword evidence="1" id="KW-0472">Membrane</keyword>
<accession>A0A233VFI6</accession>
<sequence length="193" mass="22213">MDNRLEMRSSRLKNIIFSLLGILMTIMSAFLLLAGLFGGSSLYGDRILYNIYTFLCSIFRFLIGLFGTLFFGAGTLFCIINIFVNKPTLILENDGFYENSSMLSMKNTLISWDSVSKIKNMPMMGQGLVTIFLKDKNEYLDKLSLFKRLLTMMNIGMGYGEITISMIQIENMDGEELTEIMEEYRKNRRKRKS</sequence>
<dbReference type="EMBL" id="NDYE01000019">
    <property type="protein sequence ID" value="OXZ31186.1"/>
    <property type="molecule type" value="Genomic_DNA"/>
</dbReference>
<name>A0A233VFI6_FINMA</name>
<comment type="caution">
    <text evidence="2">The sequence shown here is derived from an EMBL/GenBank/DDBJ whole genome shotgun (WGS) entry which is preliminary data.</text>
</comment>
<dbReference type="NCBIfam" id="NF041635">
    <property type="entry name" value="STM3941_fam"/>
    <property type="match status" value="1"/>
</dbReference>
<dbReference type="Proteomes" id="UP000215546">
    <property type="component" value="Unassembled WGS sequence"/>
</dbReference>
<evidence type="ECO:0008006" key="4">
    <source>
        <dbReference type="Google" id="ProtNLM"/>
    </source>
</evidence>
<dbReference type="RefSeq" id="WP_094209052.1">
    <property type="nucleotide sequence ID" value="NZ_JAWESE010000011.1"/>
</dbReference>
<reference evidence="3" key="1">
    <citation type="submission" date="2017-04" db="EMBL/GenBank/DDBJ databases">
        <title>Finegoldia magna isolated from orthopedic joint implant-associated infections.</title>
        <authorList>
            <person name="Bjorklund S."/>
            <person name="Bruggemann H."/>
            <person name="Jensen A."/>
            <person name="Hellmark B."/>
            <person name="Soderquist B."/>
        </authorList>
    </citation>
    <scope>NUCLEOTIDE SEQUENCE [LARGE SCALE GENOMIC DNA]</scope>
    <source>
        <strain evidence="3">12T273</strain>
    </source>
</reference>
<organism evidence="2 3">
    <name type="scientific">Finegoldia magna</name>
    <name type="common">Peptostreptococcus magnus</name>
    <dbReference type="NCBI Taxonomy" id="1260"/>
    <lineage>
        <taxon>Bacteria</taxon>
        <taxon>Bacillati</taxon>
        <taxon>Bacillota</taxon>
        <taxon>Tissierellia</taxon>
        <taxon>Tissierellales</taxon>
        <taxon>Peptoniphilaceae</taxon>
        <taxon>Finegoldia</taxon>
    </lineage>
</organism>
<feature type="transmembrane region" description="Helical" evidence="1">
    <location>
        <begin position="58"/>
        <end position="84"/>
    </location>
</feature>
<dbReference type="AlphaFoldDB" id="A0A233VFI6"/>
<feature type="transmembrane region" description="Helical" evidence="1">
    <location>
        <begin position="12"/>
        <end position="38"/>
    </location>
</feature>